<dbReference type="InterPro" id="IPR036976">
    <property type="entry name" value="RimM_N_sf"/>
</dbReference>
<dbReference type="GO" id="GO:0043022">
    <property type="term" value="F:ribosome binding"/>
    <property type="evidence" value="ECO:0007669"/>
    <property type="project" value="InterPro"/>
</dbReference>
<evidence type="ECO:0000259" key="6">
    <source>
        <dbReference type="Pfam" id="PF01782"/>
    </source>
</evidence>
<dbReference type="RefSeq" id="WP_188505346.1">
    <property type="nucleotide sequence ID" value="NZ_BMER01000001.1"/>
</dbReference>
<feature type="domain" description="Ribosome maturation factor RimM PRC barrel" evidence="7">
    <location>
        <begin position="102"/>
        <end position="168"/>
    </location>
</feature>
<dbReference type="GO" id="GO:0006364">
    <property type="term" value="P:rRNA processing"/>
    <property type="evidence" value="ECO:0007669"/>
    <property type="project" value="UniProtKB-UniRule"/>
</dbReference>
<dbReference type="InterPro" id="IPR011033">
    <property type="entry name" value="PRC_barrel-like_sf"/>
</dbReference>
<dbReference type="Pfam" id="PF01782">
    <property type="entry name" value="RimM"/>
    <property type="match status" value="1"/>
</dbReference>
<dbReference type="Proteomes" id="UP000660862">
    <property type="component" value="Unassembled WGS sequence"/>
</dbReference>
<dbReference type="InterPro" id="IPR002676">
    <property type="entry name" value="RimM_N"/>
</dbReference>
<evidence type="ECO:0000313" key="9">
    <source>
        <dbReference type="Proteomes" id="UP000660862"/>
    </source>
</evidence>
<dbReference type="Gene3D" id="2.30.30.240">
    <property type="entry name" value="PRC-barrel domain"/>
    <property type="match status" value="1"/>
</dbReference>
<proteinExistence type="inferred from homology"/>
<evidence type="ECO:0000256" key="5">
    <source>
        <dbReference type="HAMAP-Rule" id="MF_00014"/>
    </source>
</evidence>
<keyword evidence="4 5" id="KW-0143">Chaperone</keyword>
<name>A0A917HMX2_9SPHI</name>
<comment type="function">
    <text evidence="5">An accessory protein needed during the final step in the assembly of 30S ribosomal subunit, possibly for assembly of the head region. Essential for efficient processing of 16S rRNA. May be needed both before and after RbfA during the maturation of 16S rRNA. It has affinity for free ribosomal 30S subunits but not for 70S ribosomes.</text>
</comment>
<dbReference type="InterPro" id="IPR011961">
    <property type="entry name" value="RimM"/>
</dbReference>
<dbReference type="GO" id="GO:0042274">
    <property type="term" value="P:ribosomal small subunit biogenesis"/>
    <property type="evidence" value="ECO:0007669"/>
    <property type="project" value="UniProtKB-UniRule"/>
</dbReference>
<gene>
    <name evidence="5" type="primary">rimM</name>
    <name evidence="8" type="ORF">GCM10007415_15770</name>
</gene>
<evidence type="ECO:0000259" key="7">
    <source>
        <dbReference type="Pfam" id="PF24986"/>
    </source>
</evidence>
<keyword evidence="9" id="KW-1185">Reference proteome</keyword>
<dbReference type="Gene3D" id="2.40.30.60">
    <property type="entry name" value="RimM"/>
    <property type="match status" value="1"/>
</dbReference>
<dbReference type="AlphaFoldDB" id="A0A917HMX2"/>
<organism evidence="8 9">
    <name type="scientific">Parapedobacter pyrenivorans</name>
    <dbReference type="NCBI Taxonomy" id="1305674"/>
    <lineage>
        <taxon>Bacteria</taxon>
        <taxon>Pseudomonadati</taxon>
        <taxon>Bacteroidota</taxon>
        <taxon>Sphingobacteriia</taxon>
        <taxon>Sphingobacteriales</taxon>
        <taxon>Sphingobacteriaceae</taxon>
        <taxon>Parapedobacter</taxon>
    </lineage>
</organism>
<reference evidence="8" key="1">
    <citation type="journal article" date="2014" name="Int. J. Syst. Evol. Microbiol.">
        <title>Complete genome sequence of Corynebacterium casei LMG S-19264T (=DSM 44701T), isolated from a smear-ripened cheese.</title>
        <authorList>
            <consortium name="US DOE Joint Genome Institute (JGI-PGF)"/>
            <person name="Walter F."/>
            <person name="Albersmeier A."/>
            <person name="Kalinowski J."/>
            <person name="Ruckert C."/>
        </authorList>
    </citation>
    <scope>NUCLEOTIDE SEQUENCE</scope>
    <source>
        <strain evidence="8">CGMCC 1.12195</strain>
    </source>
</reference>
<dbReference type="InterPro" id="IPR009000">
    <property type="entry name" value="Transl_B-barrel_sf"/>
</dbReference>
<dbReference type="SUPFAM" id="SSF50346">
    <property type="entry name" value="PRC-barrel domain"/>
    <property type="match status" value="1"/>
</dbReference>
<accession>A0A917HMX2</accession>
<comment type="domain">
    <text evidence="5">The PRC barrel domain binds ribosomal protein uS19.</text>
</comment>
<dbReference type="InterPro" id="IPR056792">
    <property type="entry name" value="PRC_RimM"/>
</dbReference>
<keyword evidence="3 5" id="KW-0698">rRNA processing</keyword>
<evidence type="ECO:0000256" key="2">
    <source>
        <dbReference type="ARBA" id="ARBA00022517"/>
    </source>
</evidence>
<dbReference type="EMBL" id="BMER01000001">
    <property type="protein sequence ID" value="GGG83556.1"/>
    <property type="molecule type" value="Genomic_DNA"/>
</dbReference>
<dbReference type="NCBIfam" id="TIGR02273">
    <property type="entry name" value="16S_RimM"/>
    <property type="match status" value="1"/>
</dbReference>
<comment type="subunit">
    <text evidence="5">Binds ribosomal protein uS19.</text>
</comment>
<keyword evidence="2 5" id="KW-0690">Ribosome biogenesis</keyword>
<evidence type="ECO:0000256" key="1">
    <source>
        <dbReference type="ARBA" id="ARBA00022490"/>
    </source>
</evidence>
<evidence type="ECO:0000313" key="8">
    <source>
        <dbReference type="EMBL" id="GGG83556.1"/>
    </source>
</evidence>
<dbReference type="HAMAP" id="MF_00014">
    <property type="entry name" value="Ribosome_mat_RimM"/>
    <property type="match status" value="1"/>
</dbReference>
<protein>
    <recommendedName>
        <fullName evidence="5">Ribosome maturation factor RimM</fullName>
    </recommendedName>
</protein>
<dbReference type="PANTHER" id="PTHR33692:SF1">
    <property type="entry name" value="RIBOSOME MATURATION FACTOR RIMM"/>
    <property type="match status" value="1"/>
</dbReference>
<dbReference type="SUPFAM" id="SSF50447">
    <property type="entry name" value="Translation proteins"/>
    <property type="match status" value="1"/>
</dbReference>
<evidence type="ECO:0000256" key="3">
    <source>
        <dbReference type="ARBA" id="ARBA00022552"/>
    </source>
</evidence>
<reference evidence="8" key="2">
    <citation type="submission" date="2020-09" db="EMBL/GenBank/DDBJ databases">
        <authorList>
            <person name="Sun Q."/>
            <person name="Zhou Y."/>
        </authorList>
    </citation>
    <scope>NUCLEOTIDE SEQUENCE</scope>
    <source>
        <strain evidence="8">CGMCC 1.12195</strain>
    </source>
</reference>
<comment type="subcellular location">
    <subcellularLocation>
        <location evidence="5">Cytoplasm</location>
    </subcellularLocation>
</comment>
<feature type="domain" description="RimM N-terminal" evidence="6">
    <location>
        <begin position="9"/>
        <end position="88"/>
    </location>
</feature>
<dbReference type="GO" id="GO:0005737">
    <property type="term" value="C:cytoplasm"/>
    <property type="evidence" value="ECO:0007669"/>
    <property type="project" value="UniProtKB-SubCell"/>
</dbReference>
<evidence type="ECO:0000256" key="4">
    <source>
        <dbReference type="ARBA" id="ARBA00023186"/>
    </source>
</evidence>
<dbReference type="PANTHER" id="PTHR33692">
    <property type="entry name" value="RIBOSOME MATURATION FACTOR RIMM"/>
    <property type="match status" value="1"/>
</dbReference>
<keyword evidence="1 5" id="KW-0963">Cytoplasm</keyword>
<sequence length="173" mass="19891">MEVAGSFYIGYISKTRGLKGEVQLFFEFDDYEALALDTLFLEIDRKLVPFFVDSLKMQSNRTAYLFLADVDHIDSAKALVRKKVYLPNNKKPERDADDFRLTDLKGFAVYDRTYGKLGEIIAVHQYPQQYVAAVIYKENELLFPLTDQLIVSIDRKDNSLQVDLPDGLVDVYS</sequence>
<dbReference type="Pfam" id="PF24986">
    <property type="entry name" value="PRC_RimM"/>
    <property type="match status" value="1"/>
</dbReference>
<comment type="similarity">
    <text evidence="5">Belongs to the RimM family.</text>
</comment>
<dbReference type="GO" id="GO:0005840">
    <property type="term" value="C:ribosome"/>
    <property type="evidence" value="ECO:0007669"/>
    <property type="project" value="InterPro"/>
</dbReference>
<comment type="caution">
    <text evidence="8">The sequence shown here is derived from an EMBL/GenBank/DDBJ whole genome shotgun (WGS) entry which is preliminary data.</text>
</comment>